<gene>
    <name evidence="4" type="ORF">AURANDRAFT_25990</name>
</gene>
<dbReference type="SUPFAM" id="SSF53901">
    <property type="entry name" value="Thiolase-like"/>
    <property type="match status" value="2"/>
</dbReference>
<dbReference type="PANTHER" id="PTHR43775:SF37">
    <property type="entry name" value="SI:DKEY-61P9.11"/>
    <property type="match status" value="1"/>
</dbReference>
<dbReference type="InterPro" id="IPR016039">
    <property type="entry name" value="Thiolase-like"/>
</dbReference>
<dbReference type="GeneID" id="20220135"/>
<keyword evidence="2" id="KW-0597">Phosphoprotein</keyword>
<evidence type="ECO:0000259" key="3">
    <source>
        <dbReference type="PROSITE" id="PS52004"/>
    </source>
</evidence>
<accession>F0Y8S0</accession>
<dbReference type="GO" id="GO:0006633">
    <property type="term" value="P:fatty acid biosynthetic process"/>
    <property type="evidence" value="ECO:0007669"/>
    <property type="project" value="TreeGrafter"/>
</dbReference>
<feature type="domain" description="Ketosynthase family 3 (KS3)" evidence="3">
    <location>
        <begin position="1"/>
        <end position="242"/>
    </location>
</feature>
<dbReference type="Proteomes" id="UP000002729">
    <property type="component" value="Unassembled WGS sequence"/>
</dbReference>
<dbReference type="Pfam" id="PF02801">
    <property type="entry name" value="Ketoacyl-synt_C"/>
    <property type="match status" value="1"/>
</dbReference>
<evidence type="ECO:0000256" key="1">
    <source>
        <dbReference type="ARBA" id="ARBA00022450"/>
    </source>
</evidence>
<dbReference type="CDD" id="cd00833">
    <property type="entry name" value="PKS"/>
    <property type="match status" value="1"/>
</dbReference>
<keyword evidence="5" id="KW-1185">Reference proteome</keyword>
<keyword evidence="1" id="KW-0596">Phosphopantetheine</keyword>
<name>F0Y8S0_AURAN</name>
<dbReference type="GO" id="GO:0004312">
    <property type="term" value="F:fatty acid synthase activity"/>
    <property type="evidence" value="ECO:0007669"/>
    <property type="project" value="TreeGrafter"/>
</dbReference>
<feature type="non-terminal residue" evidence="4">
    <location>
        <position position="242"/>
    </location>
</feature>
<dbReference type="Gene3D" id="3.40.47.10">
    <property type="match status" value="1"/>
</dbReference>
<dbReference type="InterPro" id="IPR020841">
    <property type="entry name" value="PKS_Beta-ketoAc_synthase_dom"/>
</dbReference>
<reference evidence="4 5" key="1">
    <citation type="journal article" date="2011" name="Proc. Natl. Acad. Sci. U.S.A.">
        <title>Niche of harmful alga Aureococcus anophagefferens revealed through ecogenomics.</title>
        <authorList>
            <person name="Gobler C.J."/>
            <person name="Berry D.L."/>
            <person name="Dyhrman S.T."/>
            <person name="Wilhelm S.W."/>
            <person name="Salamov A."/>
            <person name="Lobanov A.V."/>
            <person name="Zhang Y."/>
            <person name="Collier J.L."/>
            <person name="Wurch L.L."/>
            <person name="Kustka A.B."/>
            <person name="Dill B.D."/>
            <person name="Shah M."/>
            <person name="VerBerkmoes N.C."/>
            <person name="Kuo A."/>
            <person name="Terry A."/>
            <person name="Pangilinan J."/>
            <person name="Lindquist E.A."/>
            <person name="Lucas S."/>
            <person name="Paulsen I.T."/>
            <person name="Hattenrath-Lehmann T.K."/>
            <person name="Talmage S.C."/>
            <person name="Walker E.A."/>
            <person name="Koch F."/>
            <person name="Burson A.M."/>
            <person name="Marcoval M.A."/>
            <person name="Tang Y.Z."/>
            <person name="Lecleir G.R."/>
            <person name="Coyne K.J."/>
            <person name="Berg G.M."/>
            <person name="Bertrand E.M."/>
            <person name="Saito M.A."/>
            <person name="Gladyshev V.N."/>
            <person name="Grigoriev I.V."/>
        </authorList>
    </citation>
    <scope>NUCLEOTIDE SEQUENCE [LARGE SCALE GENOMIC DNA]</scope>
    <source>
        <strain evidence="5">CCMP 1984</strain>
    </source>
</reference>
<dbReference type="PROSITE" id="PS52004">
    <property type="entry name" value="KS3_2"/>
    <property type="match status" value="1"/>
</dbReference>
<evidence type="ECO:0000313" key="4">
    <source>
        <dbReference type="EMBL" id="EGB08859.1"/>
    </source>
</evidence>
<dbReference type="InterPro" id="IPR050091">
    <property type="entry name" value="PKS_NRPS_Biosynth_Enz"/>
</dbReference>
<dbReference type="OrthoDB" id="416130at2759"/>
<dbReference type="SMART" id="SM00825">
    <property type="entry name" value="PKS_KS"/>
    <property type="match status" value="1"/>
</dbReference>
<dbReference type="EMBL" id="GL833127">
    <property type="protein sequence ID" value="EGB08859.1"/>
    <property type="molecule type" value="Genomic_DNA"/>
</dbReference>
<dbReference type="Pfam" id="PF00109">
    <property type="entry name" value="ketoacyl-synt"/>
    <property type="match status" value="1"/>
</dbReference>
<organism evidence="5">
    <name type="scientific">Aureococcus anophagefferens</name>
    <name type="common">Harmful bloom alga</name>
    <dbReference type="NCBI Taxonomy" id="44056"/>
    <lineage>
        <taxon>Eukaryota</taxon>
        <taxon>Sar</taxon>
        <taxon>Stramenopiles</taxon>
        <taxon>Ochrophyta</taxon>
        <taxon>Pelagophyceae</taxon>
        <taxon>Pelagomonadales</taxon>
        <taxon>Pelagomonadaceae</taxon>
        <taxon>Aureococcus</taxon>
    </lineage>
</organism>
<sequence length="242" mass="24315">MVAVEARYADPQQLLVLESSCGSLKDALGEPGAAFEKEAFAGRHVAVYMGCGGVCYGGGALASASSIVGDPKLNLYTGTSWSLSVVSGRVSFVLGLTGPCLALDTACCSALVAAHVATGALSLKECDQALAATVGLLTEPASTAFSIAGMISPRGRCHTLDAQGDGYVRGEGCVTLVLDPEAENGAQLAGSATMQDGLSASLTAPNGSAQRRLLKAVPSESDYDGAVESLEMHGTGTALGDP</sequence>
<dbReference type="InterPro" id="IPR014030">
    <property type="entry name" value="Ketoacyl_synth_N"/>
</dbReference>
<dbReference type="InParanoid" id="F0Y8S0"/>
<dbReference type="AlphaFoldDB" id="F0Y8S0"/>
<dbReference type="eggNOG" id="KOG1202">
    <property type="taxonomic scope" value="Eukaryota"/>
</dbReference>
<dbReference type="InterPro" id="IPR014031">
    <property type="entry name" value="Ketoacyl_synth_C"/>
</dbReference>
<dbReference type="KEGG" id="aaf:AURANDRAFT_25990"/>
<evidence type="ECO:0000313" key="5">
    <source>
        <dbReference type="Proteomes" id="UP000002729"/>
    </source>
</evidence>
<protein>
    <recommendedName>
        <fullName evidence="3">Ketosynthase family 3 (KS3) domain-containing protein</fullName>
    </recommendedName>
</protein>
<evidence type="ECO:0000256" key="2">
    <source>
        <dbReference type="ARBA" id="ARBA00022553"/>
    </source>
</evidence>
<dbReference type="PANTHER" id="PTHR43775">
    <property type="entry name" value="FATTY ACID SYNTHASE"/>
    <property type="match status" value="1"/>
</dbReference>
<proteinExistence type="predicted"/>
<dbReference type="RefSeq" id="XP_009036835.1">
    <property type="nucleotide sequence ID" value="XM_009038587.1"/>
</dbReference>